<comment type="caution">
    <text evidence="1">The sequence shown here is derived from an EMBL/GenBank/DDBJ whole genome shotgun (WGS) entry which is preliminary data.</text>
</comment>
<protein>
    <submittedName>
        <fullName evidence="1">Uncharacterized protein</fullName>
    </submittedName>
</protein>
<evidence type="ECO:0000313" key="1">
    <source>
        <dbReference type="EMBL" id="KAJ0083226.1"/>
    </source>
</evidence>
<gene>
    <name evidence="1" type="ORF">Patl1_30271</name>
</gene>
<proteinExistence type="predicted"/>
<dbReference type="EMBL" id="CM047907">
    <property type="protein sequence ID" value="KAJ0083226.1"/>
    <property type="molecule type" value="Genomic_DNA"/>
</dbReference>
<evidence type="ECO:0000313" key="2">
    <source>
        <dbReference type="Proteomes" id="UP001164250"/>
    </source>
</evidence>
<keyword evidence="2" id="KW-1185">Reference proteome</keyword>
<sequence length="361" mass="40612">MPPPVLVHLRSSRLMKIHLSGKTTTFRFVLSIILKYQHKGTASVLGKRVVRQLLGRGIPSHVLLLTLLPMRMSARRSCSKWLACPGWRIAWQVTTVACLLMANLVLFLQTGSGKTHTMLVDIEGGTQRHSVNCGMTPRVFEHSFFRIQKIREDIKKGVHVENLKEIEVTSAWEGAANRKVAATNMNRASNRSHSVFTCVIESKWESQGVTHQWFAWLVLVDLAGFERQKSSGAEGEHLKEATNINKLAIMNLVNVSNGKSLHVPYRDCLHFCFSCSLETLSTLKFAQCAKFINNNAVNEDALGDVISMRLQIQQLKKKDYELALGGAFKREKEKDKALQALASENQAAIRLVCPREMPYLF</sequence>
<organism evidence="1 2">
    <name type="scientific">Pistacia atlantica</name>
    <dbReference type="NCBI Taxonomy" id="434234"/>
    <lineage>
        <taxon>Eukaryota</taxon>
        <taxon>Viridiplantae</taxon>
        <taxon>Streptophyta</taxon>
        <taxon>Embryophyta</taxon>
        <taxon>Tracheophyta</taxon>
        <taxon>Spermatophyta</taxon>
        <taxon>Magnoliopsida</taxon>
        <taxon>eudicotyledons</taxon>
        <taxon>Gunneridae</taxon>
        <taxon>Pentapetalae</taxon>
        <taxon>rosids</taxon>
        <taxon>malvids</taxon>
        <taxon>Sapindales</taxon>
        <taxon>Anacardiaceae</taxon>
        <taxon>Pistacia</taxon>
    </lineage>
</organism>
<dbReference type="Proteomes" id="UP001164250">
    <property type="component" value="Chromosome 11"/>
</dbReference>
<name>A0ACC1A9X3_9ROSI</name>
<accession>A0ACC1A9X3</accession>
<reference evidence="2" key="1">
    <citation type="journal article" date="2023" name="G3 (Bethesda)">
        <title>Genome assembly and association tests identify interacting loci associated with vigor, precocity, and sex in interspecific pistachio rootstocks.</title>
        <authorList>
            <person name="Palmer W."/>
            <person name="Jacygrad E."/>
            <person name="Sagayaradj S."/>
            <person name="Cavanaugh K."/>
            <person name="Han R."/>
            <person name="Bertier L."/>
            <person name="Beede B."/>
            <person name="Kafkas S."/>
            <person name="Golino D."/>
            <person name="Preece J."/>
            <person name="Michelmore R."/>
        </authorList>
    </citation>
    <scope>NUCLEOTIDE SEQUENCE [LARGE SCALE GENOMIC DNA]</scope>
</reference>